<dbReference type="RefSeq" id="WP_201773055.1">
    <property type="nucleotide sequence ID" value="NZ_CP007128.1"/>
</dbReference>
<dbReference type="SUPFAM" id="SSF101874">
    <property type="entry name" value="YceI-like"/>
    <property type="match status" value="1"/>
</dbReference>
<dbReference type="PANTHER" id="PTHR34406:SF1">
    <property type="entry name" value="PROTEIN YCEI"/>
    <property type="match status" value="1"/>
</dbReference>
<evidence type="ECO:0000259" key="1">
    <source>
        <dbReference type="SMART" id="SM00867"/>
    </source>
</evidence>
<dbReference type="AlphaFoldDB" id="W0RKL4"/>
<organism evidence="2 3">
    <name type="scientific">Gemmatirosa kalamazoonensis</name>
    <dbReference type="NCBI Taxonomy" id="861299"/>
    <lineage>
        <taxon>Bacteria</taxon>
        <taxon>Pseudomonadati</taxon>
        <taxon>Gemmatimonadota</taxon>
        <taxon>Gemmatimonadia</taxon>
        <taxon>Gemmatimonadales</taxon>
        <taxon>Gemmatimonadaceae</taxon>
        <taxon>Gemmatirosa</taxon>
    </lineage>
</organism>
<dbReference type="InterPro" id="IPR007372">
    <property type="entry name" value="Lipid/polyisoprenoid-bd_YceI"/>
</dbReference>
<dbReference type="Proteomes" id="UP000019151">
    <property type="component" value="Chromosome"/>
</dbReference>
<dbReference type="InParanoid" id="W0RKL4"/>
<evidence type="ECO:0000313" key="2">
    <source>
        <dbReference type="EMBL" id="AHG91629.1"/>
    </source>
</evidence>
<protein>
    <submittedName>
        <fullName evidence="2">YceI family protein</fullName>
    </submittedName>
</protein>
<keyword evidence="3" id="KW-1185">Reference proteome</keyword>
<evidence type="ECO:0000313" key="3">
    <source>
        <dbReference type="Proteomes" id="UP000019151"/>
    </source>
</evidence>
<dbReference type="Gene3D" id="2.40.128.110">
    <property type="entry name" value="Lipid/polyisoprenoid-binding, YceI-like"/>
    <property type="match status" value="1"/>
</dbReference>
<proteinExistence type="predicted"/>
<reference evidence="2 3" key="1">
    <citation type="journal article" date="2014" name="Genome Announc.">
        <title>Genome Sequence and Methylome of Soil Bacterium Gemmatirosa kalamazoonensis KBS708T, a Member of the Rarely Cultivated Gemmatimonadetes Phylum.</title>
        <authorList>
            <person name="Debruyn J.M."/>
            <person name="Radosevich M."/>
            <person name="Wommack K.E."/>
            <person name="Polson S.W."/>
            <person name="Hauser L.J."/>
            <person name="Fawaz M.N."/>
            <person name="Korlach J."/>
            <person name="Tsai Y.C."/>
        </authorList>
    </citation>
    <scope>NUCLEOTIDE SEQUENCE [LARGE SCALE GENOMIC DNA]</scope>
    <source>
        <strain evidence="2 3">KBS708</strain>
    </source>
</reference>
<accession>W0RKL4</accession>
<gene>
    <name evidence="2" type="ORF">J421_4092</name>
</gene>
<dbReference type="KEGG" id="gba:J421_4092"/>
<dbReference type="HOGENOM" id="CLU_071003_3_0_0"/>
<name>W0RKL4_9BACT</name>
<feature type="domain" description="Lipid/polyisoprenoid-binding YceI-like" evidence="1">
    <location>
        <begin position="13"/>
        <end position="186"/>
    </location>
</feature>
<dbReference type="PANTHER" id="PTHR34406">
    <property type="entry name" value="PROTEIN YCEI"/>
    <property type="match status" value="1"/>
</dbReference>
<sequence>MTGIADTQAGTQTWQLDASHSSVEFAVKHMMMTTVRGRFKSVRATLTGSEEHPEGCCVEAELDVASIDTGSPDRDAHLKGADFFDGDRFPKITFRSTRIDGSQPRAEGDRFKLVGDLTIRDTKMEVVFDCEFEGRGTDPWGGERVGFSAHTDIDRRDWGLRWNQAIETGGVLVANRVRIDLEVQFVMQANT</sequence>
<dbReference type="InterPro" id="IPR036761">
    <property type="entry name" value="TTHA0802/YceI-like_sf"/>
</dbReference>
<dbReference type="EMBL" id="CP007128">
    <property type="protein sequence ID" value="AHG91629.1"/>
    <property type="molecule type" value="Genomic_DNA"/>
</dbReference>
<dbReference type="SMART" id="SM00867">
    <property type="entry name" value="YceI"/>
    <property type="match status" value="1"/>
</dbReference>
<dbReference type="STRING" id="861299.J421_4092"/>
<dbReference type="eggNOG" id="COG2353">
    <property type="taxonomic scope" value="Bacteria"/>
</dbReference>
<dbReference type="Pfam" id="PF04264">
    <property type="entry name" value="YceI"/>
    <property type="match status" value="1"/>
</dbReference>